<dbReference type="InterPro" id="IPR002345">
    <property type="entry name" value="Lipocalin"/>
</dbReference>
<dbReference type="InterPro" id="IPR000566">
    <property type="entry name" value="Lipocln_cytosolic_FA-bd_dom"/>
</dbReference>
<proteinExistence type="evidence at transcript level"/>
<dbReference type="Gene3D" id="2.40.128.20">
    <property type="match status" value="1"/>
</dbReference>
<dbReference type="EMBL" id="JQ340877">
    <property type="protein sequence ID" value="AFH66953.1"/>
    <property type="molecule type" value="mRNA"/>
</dbReference>
<feature type="chain" id="PRO_5003625040" evidence="2">
    <location>
        <begin position="21"/>
        <end position="173"/>
    </location>
</feature>
<evidence type="ECO:0000256" key="2">
    <source>
        <dbReference type="SAM" id="SignalP"/>
    </source>
</evidence>
<dbReference type="SUPFAM" id="SSF50814">
    <property type="entry name" value="Lipocalins"/>
    <property type="match status" value="1"/>
</dbReference>
<evidence type="ECO:0000313" key="4">
    <source>
        <dbReference type="EMBL" id="AFH66953.1"/>
    </source>
</evidence>
<name>I0BWR2_9SAUR</name>
<evidence type="ECO:0000259" key="3">
    <source>
        <dbReference type="Pfam" id="PF00061"/>
    </source>
</evidence>
<feature type="signal peptide" evidence="2">
    <location>
        <begin position="1"/>
        <end position="20"/>
    </location>
</feature>
<dbReference type="PANTHER" id="PTHR11430">
    <property type="entry name" value="LIPOCALIN"/>
    <property type="match status" value="1"/>
</dbReference>
<comment type="similarity">
    <text evidence="1">Belongs to the calycin superfamily. Lipocalin family.</text>
</comment>
<protein>
    <submittedName>
        <fullName evidence="4">Lipocalin</fullName>
    </submittedName>
</protein>
<organism evidence="4">
    <name type="scientific">Rhabdophis tigrinus</name>
    <name type="common">Tiger keelback</name>
    <dbReference type="NCBI Taxonomy" id="126484"/>
    <lineage>
        <taxon>Eukaryota</taxon>
        <taxon>Metazoa</taxon>
        <taxon>Chordata</taxon>
        <taxon>Craniata</taxon>
        <taxon>Vertebrata</taxon>
        <taxon>Euteleostomi</taxon>
        <taxon>Lepidosauria</taxon>
        <taxon>Squamata</taxon>
        <taxon>Bifurcata</taxon>
        <taxon>Unidentata</taxon>
        <taxon>Episquamata</taxon>
        <taxon>Toxicofera</taxon>
        <taxon>Serpentes</taxon>
        <taxon>Colubroidea</taxon>
        <taxon>Colubridae</taxon>
        <taxon>Natricinae</taxon>
        <taxon>Rhabdophis</taxon>
    </lineage>
</organism>
<reference evidence="4" key="1">
    <citation type="journal article" date="2012" name="Toxicon">
        <title>Novel transcripts in the maxillary venom glands of advanced snakes.</title>
        <authorList>
            <person name="Fry B.G."/>
            <person name="Scheib H."/>
            <person name="Junqueira de Azevedo I.D."/>
            <person name="Silva D.A."/>
            <person name="Casewell N.R."/>
        </authorList>
    </citation>
    <scope>NUCLEOTIDE SEQUENCE</scope>
    <source>
        <tissue evidence="4">Maxillary venom gland</tissue>
    </source>
</reference>
<dbReference type="AlphaFoldDB" id="I0BWR2"/>
<feature type="domain" description="Lipocalin/cytosolic fatty-acid binding" evidence="3">
    <location>
        <begin position="32"/>
        <end position="167"/>
    </location>
</feature>
<keyword evidence="2" id="KW-0732">Signal</keyword>
<dbReference type="PANTHER" id="PTHR11430:SF32">
    <property type="entry name" value="CHLOROPLASTIC LIPOCALIN"/>
    <property type="match status" value="1"/>
</dbReference>
<dbReference type="Pfam" id="PF00061">
    <property type="entry name" value="Lipocalin"/>
    <property type="match status" value="1"/>
</dbReference>
<accession>I0BWR2</accession>
<dbReference type="InterPro" id="IPR012674">
    <property type="entry name" value="Calycin"/>
</dbReference>
<dbReference type="GO" id="GO:0036094">
    <property type="term" value="F:small molecule binding"/>
    <property type="evidence" value="ECO:0007669"/>
    <property type="project" value="InterPro"/>
</dbReference>
<sequence length="173" mass="19519">MKSVLFTLGLAFCCFLQAEGEEVTPNKAQCLGVWVSHAVACSSENHMEQLRGMSMFVTDLSEPRKDVFRISVLVPMPDGCRNVTHEFRKEENGIYCFNSGDTKVTVESVKVEESFVISTLSVKDSANEFITTILHSRQETQDPEMIQKFKDECKKKSYPDDQVVVLSPPVKCR</sequence>
<evidence type="ECO:0000256" key="1">
    <source>
        <dbReference type="ARBA" id="ARBA00006889"/>
    </source>
</evidence>